<accession>A0ACD3AYR7</accession>
<evidence type="ECO:0000313" key="2">
    <source>
        <dbReference type="Proteomes" id="UP000308600"/>
    </source>
</evidence>
<sequence length="393" mass="42643">MASYLRSFFGSQQPNQAPGPDSRKSHSRSQSASTLPQFYPLIGVATSTSSSSSRSRERTNSYLSGTRTTPPSPLRYESGAFRFSRSSSRQPQATHVQSQSSSRAPLSGSSRENVVTYVPFNPTQSFSSTRSTTSSAGYSTKPTRPSPSRTSSSVSVARSDASSEPKPVLKKGRSDSSSSAKSGPRPHVSFENPYRAVSLHMHPLLAYSRLHSAPISYDVTFAPTPQTVVDRSTHTSIPGHTLSQPATDPPTYGELVLHCDKFPWPIIVIASSAPGANHHPLTQNENYPYANGMPHMQRRNSNAVVTNMDVLCALYNTLCARVTPDEWESLGHGSRAQRKATRAYQSRCTKLGGSWEEGVRRVDYLGEKTRLIGVEVDKSVDAAGCGKLVFGKA</sequence>
<name>A0ACD3AYR7_9AGAR</name>
<evidence type="ECO:0000313" key="1">
    <source>
        <dbReference type="EMBL" id="TFK70757.1"/>
    </source>
</evidence>
<reference evidence="1 2" key="1">
    <citation type="journal article" date="2019" name="Nat. Ecol. Evol.">
        <title>Megaphylogeny resolves global patterns of mushroom evolution.</title>
        <authorList>
            <person name="Varga T."/>
            <person name="Krizsan K."/>
            <person name="Foldi C."/>
            <person name="Dima B."/>
            <person name="Sanchez-Garcia M."/>
            <person name="Sanchez-Ramirez S."/>
            <person name="Szollosi G.J."/>
            <person name="Szarkandi J.G."/>
            <person name="Papp V."/>
            <person name="Albert L."/>
            <person name="Andreopoulos W."/>
            <person name="Angelini C."/>
            <person name="Antonin V."/>
            <person name="Barry K.W."/>
            <person name="Bougher N.L."/>
            <person name="Buchanan P."/>
            <person name="Buyck B."/>
            <person name="Bense V."/>
            <person name="Catcheside P."/>
            <person name="Chovatia M."/>
            <person name="Cooper J."/>
            <person name="Damon W."/>
            <person name="Desjardin D."/>
            <person name="Finy P."/>
            <person name="Geml J."/>
            <person name="Haridas S."/>
            <person name="Hughes K."/>
            <person name="Justo A."/>
            <person name="Karasinski D."/>
            <person name="Kautmanova I."/>
            <person name="Kiss B."/>
            <person name="Kocsube S."/>
            <person name="Kotiranta H."/>
            <person name="LaButti K.M."/>
            <person name="Lechner B.E."/>
            <person name="Liimatainen K."/>
            <person name="Lipzen A."/>
            <person name="Lukacs Z."/>
            <person name="Mihaltcheva S."/>
            <person name="Morgado L.N."/>
            <person name="Niskanen T."/>
            <person name="Noordeloos M.E."/>
            <person name="Ohm R.A."/>
            <person name="Ortiz-Santana B."/>
            <person name="Ovrebo C."/>
            <person name="Racz N."/>
            <person name="Riley R."/>
            <person name="Savchenko A."/>
            <person name="Shiryaev A."/>
            <person name="Soop K."/>
            <person name="Spirin V."/>
            <person name="Szebenyi C."/>
            <person name="Tomsovsky M."/>
            <person name="Tulloss R.E."/>
            <person name="Uehling J."/>
            <person name="Grigoriev I.V."/>
            <person name="Vagvolgyi C."/>
            <person name="Papp T."/>
            <person name="Martin F.M."/>
            <person name="Miettinen O."/>
            <person name="Hibbett D.S."/>
            <person name="Nagy L.G."/>
        </authorList>
    </citation>
    <scope>NUCLEOTIDE SEQUENCE [LARGE SCALE GENOMIC DNA]</scope>
    <source>
        <strain evidence="1 2">NL-1719</strain>
    </source>
</reference>
<dbReference type="EMBL" id="ML208308">
    <property type="protein sequence ID" value="TFK70757.1"/>
    <property type="molecule type" value="Genomic_DNA"/>
</dbReference>
<protein>
    <submittedName>
        <fullName evidence="1">Uncharacterized protein</fullName>
    </submittedName>
</protein>
<proteinExistence type="predicted"/>
<keyword evidence="2" id="KW-1185">Reference proteome</keyword>
<gene>
    <name evidence="1" type="ORF">BDN72DRAFT_958597</name>
</gene>
<organism evidence="1 2">
    <name type="scientific">Pluteus cervinus</name>
    <dbReference type="NCBI Taxonomy" id="181527"/>
    <lineage>
        <taxon>Eukaryota</taxon>
        <taxon>Fungi</taxon>
        <taxon>Dikarya</taxon>
        <taxon>Basidiomycota</taxon>
        <taxon>Agaricomycotina</taxon>
        <taxon>Agaricomycetes</taxon>
        <taxon>Agaricomycetidae</taxon>
        <taxon>Agaricales</taxon>
        <taxon>Pluteineae</taxon>
        <taxon>Pluteaceae</taxon>
        <taxon>Pluteus</taxon>
    </lineage>
</organism>
<dbReference type="Proteomes" id="UP000308600">
    <property type="component" value="Unassembled WGS sequence"/>
</dbReference>